<comment type="caution">
    <text evidence="1">The sequence shown here is derived from an EMBL/GenBank/DDBJ whole genome shotgun (WGS) entry which is preliminary data.</text>
</comment>
<reference evidence="1 2" key="1">
    <citation type="submission" date="2020-08" db="EMBL/GenBank/DDBJ databases">
        <title>Genome public.</title>
        <authorList>
            <person name="Liu C."/>
            <person name="Sun Q."/>
        </authorList>
    </citation>
    <scope>NUCLEOTIDE SEQUENCE [LARGE SCALE GENOMIC DNA]</scope>
    <source>
        <strain evidence="1 2">NSJ-35</strain>
    </source>
</reference>
<dbReference type="Proteomes" id="UP000606889">
    <property type="component" value="Unassembled WGS sequence"/>
</dbReference>
<accession>A0ABR7EE74</accession>
<dbReference type="RefSeq" id="WP_186857611.1">
    <property type="nucleotide sequence ID" value="NZ_JACOON010000003.1"/>
</dbReference>
<dbReference type="EMBL" id="JACOON010000003">
    <property type="protein sequence ID" value="MBC5648092.1"/>
    <property type="molecule type" value="Genomic_DNA"/>
</dbReference>
<name>A0ABR7EE74_9FIRM</name>
<protein>
    <recommendedName>
        <fullName evidence="3">YbbR-like protein</fullName>
    </recommendedName>
</protein>
<dbReference type="InterPro" id="IPR012505">
    <property type="entry name" value="YbbR"/>
</dbReference>
<gene>
    <name evidence="1" type="ORF">H8S18_07055</name>
</gene>
<proteinExistence type="predicted"/>
<sequence>MNKFVAVVKRLFVQNWKMKLIALIFAFVLWSFVIAEENPTKTKIFRDIPVTYTAADELKQKGLTSSKPLTEILSAVTVTAEAPANALEYLNENMIQVSVDLSKIDSAGTYTLQLKRTTTLSQSRIVSIEPSTVTIDVEEIVTRSVPIDVQLTGEQEGFYYGEPVLESSTIDVIGARSNVDSVAKAICKIDVEQMTEPTTASYNVEYVANNGDPIASNNFTGSSSIIVELPVYPQKEVPIDLETVRNTTSGLAEGYEITNVTVEPQNVNIAGKLEDIELLESATLEPIVLDNAAGDTIVEANVKLPEGVIATVPAKVQVQFTITQPELSQTYSAMRIEAKNLEDDNLEVAITPSAVDVTVYGTQGALDSFSASMLNPFVDLTGLGKGIHQNVPVKFENEPDLGVRPVSSSATVTVTIS</sequence>
<dbReference type="InterPro" id="IPR053154">
    <property type="entry name" value="c-di-AMP_regulator"/>
</dbReference>
<dbReference type="Gene3D" id="2.170.120.40">
    <property type="entry name" value="YbbR-like domain"/>
    <property type="match status" value="2"/>
</dbReference>
<evidence type="ECO:0000313" key="2">
    <source>
        <dbReference type="Proteomes" id="UP000606889"/>
    </source>
</evidence>
<dbReference type="PANTHER" id="PTHR37804">
    <property type="entry name" value="CDAA REGULATORY PROTEIN CDAR"/>
    <property type="match status" value="1"/>
</dbReference>
<organism evidence="1 2">
    <name type="scientific">Christensenella tenuis</name>
    <dbReference type="NCBI Taxonomy" id="2763033"/>
    <lineage>
        <taxon>Bacteria</taxon>
        <taxon>Bacillati</taxon>
        <taxon>Bacillota</taxon>
        <taxon>Clostridia</taxon>
        <taxon>Christensenellales</taxon>
        <taxon>Christensenellaceae</taxon>
        <taxon>Christensenella</taxon>
    </lineage>
</organism>
<evidence type="ECO:0000313" key="1">
    <source>
        <dbReference type="EMBL" id="MBC5648092.1"/>
    </source>
</evidence>
<dbReference type="Gene3D" id="2.170.120.30">
    <property type="match status" value="2"/>
</dbReference>
<evidence type="ECO:0008006" key="3">
    <source>
        <dbReference type="Google" id="ProtNLM"/>
    </source>
</evidence>
<dbReference type="PANTHER" id="PTHR37804:SF1">
    <property type="entry name" value="CDAA REGULATORY PROTEIN CDAR"/>
    <property type="match status" value="1"/>
</dbReference>
<keyword evidence="2" id="KW-1185">Reference proteome</keyword>
<dbReference type="Pfam" id="PF07949">
    <property type="entry name" value="YbbR"/>
    <property type="match status" value="2"/>
</dbReference>